<sequence>MIVHMLLHREVHPIIAEFVLDDVDVIEMRKLKINEQMWDYVYKLGIGYTEKYPNTYRDGRPTYSINPAIIK</sequence>
<dbReference type="RefSeq" id="WP_200273022.1">
    <property type="nucleotide sequence ID" value="NZ_JAENHN010000059.1"/>
</dbReference>
<gene>
    <name evidence="1" type="ORF">JHL18_21345</name>
</gene>
<evidence type="ECO:0000313" key="2">
    <source>
        <dbReference type="Proteomes" id="UP000596739"/>
    </source>
</evidence>
<keyword evidence="2" id="KW-1185">Reference proteome</keyword>
<organism evidence="1 2">
    <name type="scientific">Clostridium yunnanense</name>
    <dbReference type="NCBI Taxonomy" id="2800325"/>
    <lineage>
        <taxon>Bacteria</taxon>
        <taxon>Bacillati</taxon>
        <taxon>Bacillota</taxon>
        <taxon>Clostridia</taxon>
        <taxon>Eubacteriales</taxon>
        <taxon>Clostridiaceae</taxon>
        <taxon>Clostridium</taxon>
    </lineage>
</organism>
<name>A0ABS1EUV6_9CLOT</name>
<comment type="caution">
    <text evidence="1">The sequence shown here is derived from an EMBL/GenBank/DDBJ whole genome shotgun (WGS) entry which is preliminary data.</text>
</comment>
<proteinExistence type="predicted"/>
<dbReference type="EMBL" id="JAENHN010000059">
    <property type="protein sequence ID" value="MBK1813171.1"/>
    <property type="molecule type" value="Genomic_DNA"/>
</dbReference>
<evidence type="ECO:0000313" key="1">
    <source>
        <dbReference type="EMBL" id="MBK1813171.1"/>
    </source>
</evidence>
<reference evidence="2" key="1">
    <citation type="submission" date="2021-01" db="EMBL/GenBank/DDBJ databases">
        <title>Genome public.</title>
        <authorList>
            <person name="Liu C."/>
            <person name="Sun Q."/>
        </authorList>
    </citation>
    <scope>NUCLEOTIDE SEQUENCE [LARGE SCALE GENOMIC DNA]</scope>
    <source>
        <strain evidence="2">YIM B02505</strain>
    </source>
</reference>
<accession>A0ABS1EUV6</accession>
<dbReference type="Proteomes" id="UP000596739">
    <property type="component" value="Unassembled WGS sequence"/>
</dbReference>
<protein>
    <submittedName>
        <fullName evidence="1">Uncharacterized protein</fullName>
    </submittedName>
</protein>